<dbReference type="InterPro" id="IPR003439">
    <property type="entry name" value="ABC_transporter-like_ATP-bd"/>
</dbReference>
<keyword evidence="4" id="KW-0067">ATP-binding</keyword>
<reference evidence="10 11" key="2">
    <citation type="submission" date="2020-07" db="EMBL/GenBank/DDBJ databases">
        <title>Genome assembly of wild tea tree DASZ reveals pedigree and selection history of tea varieties.</title>
        <authorList>
            <person name="Zhang W."/>
        </authorList>
    </citation>
    <scope>NUCLEOTIDE SEQUENCE [LARGE SCALE GENOMIC DNA]</scope>
    <source>
        <strain evidence="11">cv. G240</strain>
        <tissue evidence="10">Leaf</tissue>
    </source>
</reference>
<feature type="domain" description="ABC transporter" evidence="8">
    <location>
        <begin position="217"/>
        <end position="482"/>
    </location>
</feature>
<keyword evidence="3" id="KW-0547">Nucleotide-binding</keyword>
<dbReference type="CDD" id="cd03249">
    <property type="entry name" value="ABC_MTABC3_MDL1_MDL2"/>
    <property type="match status" value="1"/>
</dbReference>
<dbReference type="InterPro" id="IPR027417">
    <property type="entry name" value="P-loop_NTPase"/>
</dbReference>
<dbReference type="EMBL" id="JACBKZ010000013">
    <property type="protein sequence ID" value="KAF5934775.1"/>
    <property type="molecule type" value="Genomic_DNA"/>
</dbReference>
<dbReference type="SUPFAM" id="SSF52540">
    <property type="entry name" value="P-loop containing nucleoside triphosphate hydrolases"/>
    <property type="match status" value="1"/>
</dbReference>
<dbReference type="InterPro" id="IPR036640">
    <property type="entry name" value="ABC1_TM_sf"/>
</dbReference>
<dbReference type="PANTHER" id="PTHR24222:SF62">
    <property type="entry name" value="ABC TRANSPORTER B FAMILY MEMBER 2"/>
    <property type="match status" value="1"/>
</dbReference>
<evidence type="ECO:0000313" key="10">
    <source>
        <dbReference type="EMBL" id="KAF5934775.1"/>
    </source>
</evidence>
<evidence type="ECO:0000256" key="2">
    <source>
        <dbReference type="ARBA" id="ARBA00022692"/>
    </source>
</evidence>
<evidence type="ECO:0000256" key="5">
    <source>
        <dbReference type="ARBA" id="ARBA00022989"/>
    </source>
</evidence>
<dbReference type="SMART" id="SM00382">
    <property type="entry name" value="AAA"/>
    <property type="match status" value="1"/>
</dbReference>
<dbReference type="GO" id="GO:0140359">
    <property type="term" value="F:ABC-type transporter activity"/>
    <property type="evidence" value="ECO:0007669"/>
    <property type="project" value="InterPro"/>
</dbReference>
<dbReference type="InterPro" id="IPR003593">
    <property type="entry name" value="AAA+_ATPase"/>
</dbReference>
<keyword evidence="5" id="KW-1133">Transmembrane helix</keyword>
<reference evidence="11" key="1">
    <citation type="journal article" date="2020" name="Nat. Commun.">
        <title>Genome assembly of wild tea tree DASZ reveals pedigree and selection history of tea varieties.</title>
        <authorList>
            <person name="Zhang W."/>
            <person name="Zhang Y."/>
            <person name="Qiu H."/>
            <person name="Guo Y."/>
            <person name="Wan H."/>
            <person name="Zhang X."/>
            <person name="Scossa F."/>
            <person name="Alseekh S."/>
            <person name="Zhang Q."/>
            <person name="Wang P."/>
            <person name="Xu L."/>
            <person name="Schmidt M.H."/>
            <person name="Jia X."/>
            <person name="Li D."/>
            <person name="Zhu A."/>
            <person name="Guo F."/>
            <person name="Chen W."/>
            <person name="Ni D."/>
            <person name="Usadel B."/>
            <person name="Fernie A.R."/>
            <person name="Wen W."/>
        </authorList>
    </citation>
    <scope>NUCLEOTIDE SEQUENCE [LARGE SCALE GENOMIC DNA]</scope>
    <source>
        <strain evidence="11">cv. G240</strain>
    </source>
</reference>
<dbReference type="GO" id="GO:0016887">
    <property type="term" value="F:ATP hydrolysis activity"/>
    <property type="evidence" value="ECO:0007669"/>
    <property type="project" value="InterPro"/>
</dbReference>
<comment type="caution">
    <text evidence="10">The sequence shown here is derived from an EMBL/GenBank/DDBJ whole genome shotgun (WGS) entry which is preliminary data.</text>
</comment>
<evidence type="ECO:0000259" key="8">
    <source>
        <dbReference type="PROSITE" id="PS50893"/>
    </source>
</evidence>
<dbReference type="PANTHER" id="PTHR24222">
    <property type="entry name" value="ABC TRANSPORTER B FAMILY"/>
    <property type="match status" value="1"/>
</dbReference>
<dbReference type="InterPro" id="IPR011527">
    <property type="entry name" value="ABC1_TM_dom"/>
</dbReference>
<dbReference type="PROSITE" id="PS50893">
    <property type="entry name" value="ABC_TRANSPORTER_2"/>
    <property type="match status" value="1"/>
</dbReference>
<keyword evidence="6" id="KW-0472">Membrane</keyword>
<dbReference type="Proteomes" id="UP000593564">
    <property type="component" value="Unassembled WGS sequence"/>
</dbReference>
<dbReference type="PROSITE" id="PS50929">
    <property type="entry name" value="ABC_TM1F"/>
    <property type="match status" value="1"/>
</dbReference>
<keyword evidence="11" id="KW-1185">Reference proteome</keyword>
<gene>
    <name evidence="10" type="ORF">HYC85_025904</name>
</gene>
<evidence type="ECO:0000259" key="9">
    <source>
        <dbReference type="PROSITE" id="PS50929"/>
    </source>
</evidence>
<dbReference type="Gene3D" id="1.20.1560.10">
    <property type="entry name" value="ABC transporter type 1, transmembrane domain"/>
    <property type="match status" value="1"/>
</dbReference>
<dbReference type="Pfam" id="PF00005">
    <property type="entry name" value="ABC_tran"/>
    <property type="match status" value="1"/>
</dbReference>
<evidence type="ECO:0000313" key="11">
    <source>
        <dbReference type="Proteomes" id="UP000593564"/>
    </source>
</evidence>
<sequence length="516" mass="56106">MPLTFWEASLAPSNVEPILSMSSSSDHSSGESEQSSSSSSSSDETQTTLKTKVIPDPPASWHPLGSLPTTSRSGSTSHGSVSAGNVRTVQAFAGEEKAVRLYRAALLDTYKYGRKAGLAKGLGLGTLHCVLILSWSLLVWYTSIVVHKNIANGGDSFTTMLNVVIAGLSLGQAAPDISAFIRAKTAAYPIFEMIERNTISKTSLKTGRKLVNHEGHIQFKDVCFSYPSRPDVMIFNKLCLDIPSGKIVALVGGSGSGKSTVISLIERFYEPLSGRILLDGTDIRELDLQWLRQQIGLVNQEPALFATTIRENILYGKDDATLEEITRAAKLSEAITFINNLPDRLETQHVVILIFKAVFGLEFGEGKEKEKEKSRKMWVKGEYNYRVGQKQRIAISRAIVKNPSILLLDEATSALDAESEKSVQEALDRVMVGRTTIVVAHRLSTVRNADVIAVVQGGKIVETGSHDQLISRPNSAYASLIQLQEAASLHQPPFPWTCFGTATQEEATKSKSAGKA</sequence>
<evidence type="ECO:0000256" key="3">
    <source>
        <dbReference type="ARBA" id="ARBA00022741"/>
    </source>
</evidence>
<dbReference type="InterPro" id="IPR039421">
    <property type="entry name" value="Type_1_exporter"/>
</dbReference>
<feature type="compositionally biased region" description="Low complexity" evidence="7">
    <location>
        <begin position="20"/>
        <end position="42"/>
    </location>
</feature>
<protein>
    <recommendedName>
        <fullName evidence="12">ABC transporter domain-containing protein</fullName>
    </recommendedName>
</protein>
<dbReference type="Gene3D" id="3.40.50.300">
    <property type="entry name" value="P-loop containing nucleotide triphosphate hydrolases"/>
    <property type="match status" value="2"/>
</dbReference>
<dbReference type="AlphaFoldDB" id="A0A7J7G368"/>
<evidence type="ECO:0008006" key="12">
    <source>
        <dbReference type="Google" id="ProtNLM"/>
    </source>
</evidence>
<feature type="compositionally biased region" description="Low complexity" evidence="7">
    <location>
        <begin position="69"/>
        <end position="82"/>
    </location>
</feature>
<name>A0A7J7G368_CAMSI</name>
<evidence type="ECO:0000256" key="7">
    <source>
        <dbReference type="SAM" id="MobiDB-lite"/>
    </source>
</evidence>
<feature type="domain" description="ABC transmembrane type-1" evidence="9">
    <location>
        <begin position="82"/>
        <end position="182"/>
    </location>
</feature>
<evidence type="ECO:0000256" key="4">
    <source>
        <dbReference type="ARBA" id="ARBA00022840"/>
    </source>
</evidence>
<comment type="subcellular location">
    <subcellularLocation>
        <location evidence="1">Membrane</location>
        <topology evidence="1">Multi-pass membrane protein</topology>
    </subcellularLocation>
</comment>
<evidence type="ECO:0000256" key="1">
    <source>
        <dbReference type="ARBA" id="ARBA00004141"/>
    </source>
</evidence>
<proteinExistence type="predicted"/>
<dbReference type="Pfam" id="PF00664">
    <property type="entry name" value="ABC_membrane"/>
    <property type="match status" value="1"/>
</dbReference>
<keyword evidence="2" id="KW-0812">Transmembrane</keyword>
<dbReference type="GO" id="GO:0005524">
    <property type="term" value="F:ATP binding"/>
    <property type="evidence" value="ECO:0007669"/>
    <property type="project" value="UniProtKB-KW"/>
</dbReference>
<evidence type="ECO:0000256" key="6">
    <source>
        <dbReference type="ARBA" id="ARBA00023136"/>
    </source>
</evidence>
<dbReference type="GO" id="GO:0005886">
    <property type="term" value="C:plasma membrane"/>
    <property type="evidence" value="ECO:0007669"/>
    <property type="project" value="TreeGrafter"/>
</dbReference>
<feature type="region of interest" description="Disordered" evidence="7">
    <location>
        <begin position="17"/>
        <end position="82"/>
    </location>
</feature>
<accession>A0A7J7G368</accession>
<dbReference type="SUPFAM" id="SSF90123">
    <property type="entry name" value="ABC transporter transmembrane region"/>
    <property type="match status" value="1"/>
</dbReference>
<organism evidence="10 11">
    <name type="scientific">Camellia sinensis</name>
    <name type="common">Tea plant</name>
    <name type="synonym">Thea sinensis</name>
    <dbReference type="NCBI Taxonomy" id="4442"/>
    <lineage>
        <taxon>Eukaryota</taxon>
        <taxon>Viridiplantae</taxon>
        <taxon>Streptophyta</taxon>
        <taxon>Embryophyta</taxon>
        <taxon>Tracheophyta</taxon>
        <taxon>Spermatophyta</taxon>
        <taxon>Magnoliopsida</taxon>
        <taxon>eudicotyledons</taxon>
        <taxon>Gunneridae</taxon>
        <taxon>Pentapetalae</taxon>
        <taxon>asterids</taxon>
        <taxon>Ericales</taxon>
        <taxon>Theaceae</taxon>
        <taxon>Camellia</taxon>
    </lineage>
</organism>